<name>A0A655CKT2_SALET</name>
<organism evidence="1 2">
    <name type="scientific">Salmonella enterica subsp. enterica serovar Bovismorbificans</name>
    <dbReference type="NCBI Taxonomy" id="58097"/>
    <lineage>
        <taxon>Bacteria</taxon>
        <taxon>Pseudomonadati</taxon>
        <taxon>Pseudomonadota</taxon>
        <taxon>Gammaproteobacteria</taxon>
        <taxon>Enterobacterales</taxon>
        <taxon>Enterobacteriaceae</taxon>
        <taxon>Salmonella</taxon>
    </lineage>
</organism>
<evidence type="ECO:0000313" key="2">
    <source>
        <dbReference type="Proteomes" id="UP000041314"/>
    </source>
</evidence>
<accession>A0A655CKT2</accession>
<evidence type="ECO:0000313" key="1">
    <source>
        <dbReference type="EMBL" id="CNU18102.1"/>
    </source>
</evidence>
<sequence>MIAFEWRRHGNQVRIGLNRCRRRTQKAAFHRHLHHIAQRRLHDVNFTAIYGVYRMLVDIHADNLLLAGSKSGRSR</sequence>
<reference evidence="1 2" key="1">
    <citation type="submission" date="2015-03" db="EMBL/GenBank/DDBJ databases">
        <authorList>
            <consortium name="Pathogen Informatics"/>
        </authorList>
    </citation>
    <scope>NUCLEOTIDE SEQUENCE [LARGE SCALE GENOMIC DNA]</scope>
    <source>
        <strain evidence="1 2">A1104</strain>
    </source>
</reference>
<dbReference type="Proteomes" id="UP000041314">
    <property type="component" value="Unassembled WGS sequence"/>
</dbReference>
<dbReference type="EMBL" id="CQPA01000013">
    <property type="protein sequence ID" value="CNU18102.1"/>
    <property type="molecule type" value="Genomic_DNA"/>
</dbReference>
<dbReference type="AlphaFoldDB" id="A0A655CKT2"/>
<gene>
    <name evidence="1" type="ORF">ERS008198_02124</name>
</gene>
<protein>
    <submittedName>
        <fullName evidence="1">Uncharacterized protein</fullName>
    </submittedName>
</protein>
<proteinExistence type="predicted"/>